<feature type="region of interest" description="Disordered" evidence="1">
    <location>
        <begin position="1"/>
        <end position="27"/>
    </location>
</feature>
<comment type="caution">
    <text evidence="2">The sequence shown here is derived from an EMBL/GenBank/DDBJ whole genome shotgun (WGS) entry which is preliminary data.</text>
</comment>
<reference evidence="2" key="1">
    <citation type="journal article" date="2012" name="PLoS ONE">
        <title>Gene sets for utilization of primary and secondary nutrition supplies in the distal gut of endangered iberian lynx.</title>
        <authorList>
            <person name="Alcaide M."/>
            <person name="Messina E."/>
            <person name="Richter M."/>
            <person name="Bargiela R."/>
            <person name="Peplies J."/>
            <person name="Huws S.A."/>
            <person name="Newbold C.J."/>
            <person name="Golyshin P.N."/>
            <person name="Simon M.A."/>
            <person name="Lopez G."/>
            <person name="Yakimov M.M."/>
            <person name="Ferrer M."/>
        </authorList>
    </citation>
    <scope>NUCLEOTIDE SEQUENCE</scope>
</reference>
<feature type="compositionally biased region" description="Basic and acidic residues" evidence="1">
    <location>
        <begin position="12"/>
        <end position="27"/>
    </location>
</feature>
<gene>
    <name evidence="2" type="ORF">EVA_09497</name>
</gene>
<dbReference type="AlphaFoldDB" id="J9GJZ8"/>
<name>J9GJZ8_9ZZZZ</name>
<evidence type="ECO:0000313" key="2">
    <source>
        <dbReference type="EMBL" id="EJX02403.1"/>
    </source>
</evidence>
<organism evidence="2">
    <name type="scientific">gut metagenome</name>
    <dbReference type="NCBI Taxonomy" id="749906"/>
    <lineage>
        <taxon>unclassified sequences</taxon>
        <taxon>metagenomes</taxon>
        <taxon>organismal metagenomes</taxon>
    </lineage>
</organism>
<protein>
    <submittedName>
        <fullName evidence="2">Uncharacterized protein</fullName>
    </submittedName>
</protein>
<accession>J9GJZ8</accession>
<sequence length="99" mass="11562">MAETIVFRHNRRVETGEGKRASQTDEPKWRVNIPSRIKWRKGTAKGRQCQRFTLLFPWVRLPGGDIRVNGGTYSKENPYFCANASMGSQRYRLLSWDDE</sequence>
<proteinExistence type="predicted"/>
<dbReference type="EMBL" id="AMCI01002555">
    <property type="protein sequence ID" value="EJX02403.1"/>
    <property type="molecule type" value="Genomic_DNA"/>
</dbReference>
<evidence type="ECO:0000256" key="1">
    <source>
        <dbReference type="SAM" id="MobiDB-lite"/>
    </source>
</evidence>